<comment type="caution">
    <text evidence="3">The sequence shown here is derived from an EMBL/GenBank/DDBJ whole genome shotgun (WGS) entry which is preliminary data.</text>
</comment>
<organism evidence="3 4">
    <name type="scientific">Streptomyces palmae</name>
    <dbReference type="NCBI Taxonomy" id="1701085"/>
    <lineage>
        <taxon>Bacteria</taxon>
        <taxon>Bacillati</taxon>
        <taxon>Actinomycetota</taxon>
        <taxon>Actinomycetes</taxon>
        <taxon>Kitasatosporales</taxon>
        <taxon>Streptomycetaceae</taxon>
        <taxon>Streptomyces</taxon>
    </lineage>
</organism>
<gene>
    <name evidence="3" type="ORF">E4099_18670</name>
</gene>
<accession>A0A4Z0H7T8</accession>
<dbReference type="EMBL" id="SRID01000176">
    <property type="protein sequence ID" value="TGB06043.1"/>
    <property type="molecule type" value="Genomic_DNA"/>
</dbReference>
<feature type="region of interest" description="Disordered" evidence="1">
    <location>
        <begin position="43"/>
        <end position="62"/>
    </location>
</feature>
<dbReference type="AlphaFoldDB" id="A0A4Z0H7T8"/>
<evidence type="ECO:0000256" key="1">
    <source>
        <dbReference type="SAM" id="MobiDB-lite"/>
    </source>
</evidence>
<evidence type="ECO:0000256" key="2">
    <source>
        <dbReference type="SAM" id="SignalP"/>
    </source>
</evidence>
<dbReference type="OrthoDB" id="4301920at2"/>
<keyword evidence="2" id="KW-0732">Signal</keyword>
<name>A0A4Z0H7T8_9ACTN</name>
<dbReference type="Proteomes" id="UP000297948">
    <property type="component" value="Unassembled WGS sequence"/>
</dbReference>
<keyword evidence="4" id="KW-1185">Reference proteome</keyword>
<sequence>MNIRPRHTLPAASLLLAFGAAGCTDATDNAVGTVQYLAKDGSTNQIEDPSRGPCHPLSGGGATELANNTTGDFWLYFTPDCRGDGGNERTYLGSMLTNNPASANQPWKSFSVVGW</sequence>
<dbReference type="PROSITE" id="PS51257">
    <property type="entry name" value="PROKAR_LIPOPROTEIN"/>
    <property type="match status" value="1"/>
</dbReference>
<proteinExistence type="predicted"/>
<evidence type="ECO:0000313" key="3">
    <source>
        <dbReference type="EMBL" id="TGB06043.1"/>
    </source>
</evidence>
<reference evidence="3 4" key="1">
    <citation type="submission" date="2019-03" db="EMBL/GenBank/DDBJ databases">
        <authorList>
            <person name="Gonzalez-Pimentel J.L."/>
        </authorList>
    </citation>
    <scope>NUCLEOTIDE SEQUENCE [LARGE SCALE GENOMIC DNA]</scope>
    <source>
        <strain evidence="3 4">JCM 31289</strain>
    </source>
</reference>
<feature type="signal peptide" evidence="2">
    <location>
        <begin position="1"/>
        <end position="26"/>
    </location>
</feature>
<evidence type="ECO:0000313" key="4">
    <source>
        <dbReference type="Proteomes" id="UP000297948"/>
    </source>
</evidence>
<feature type="chain" id="PRO_5021426935" evidence="2">
    <location>
        <begin position="27"/>
        <end position="115"/>
    </location>
</feature>
<protein>
    <submittedName>
        <fullName evidence="3">Uncharacterized protein</fullName>
    </submittedName>
</protein>
<dbReference type="RefSeq" id="WP_135340235.1">
    <property type="nucleotide sequence ID" value="NZ_JBHLTX010000025.1"/>
</dbReference>